<proteinExistence type="predicted"/>
<dbReference type="Pfam" id="PF07495">
    <property type="entry name" value="Y_Y_Y"/>
    <property type="match status" value="1"/>
</dbReference>
<dbReference type="InterPro" id="IPR011123">
    <property type="entry name" value="Y_Y_Y"/>
</dbReference>
<dbReference type="PANTHER" id="PTHR43547:SF2">
    <property type="entry name" value="HYBRID SIGNAL TRANSDUCTION HISTIDINE KINASE C"/>
    <property type="match status" value="1"/>
</dbReference>
<dbReference type="FunFam" id="2.60.40.10:FF:000791">
    <property type="entry name" value="Two-component system sensor histidine kinase/response regulator"/>
    <property type="match status" value="1"/>
</dbReference>
<dbReference type="SUPFAM" id="SSF55781">
    <property type="entry name" value="GAF domain-like"/>
    <property type="match status" value="1"/>
</dbReference>
<feature type="transmembrane region" description="Helical" evidence="2">
    <location>
        <begin position="121"/>
        <end position="141"/>
    </location>
</feature>
<dbReference type="PANTHER" id="PTHR43547">
    <property type="entry name" value="TWO-COMPONENT HISTIDINE KINASE"/>
    <property type="match status" value="1"/>
</dbReference>
<feature type="domain" description="Two component regulator three Y" evidence="3">
    <location>
        <begin position="50"/>
        <end position="112"/>
    </location>
</feature>
<dbReference type="Gene3D" id="2.60.40.10">
    <property type="entry name" value="Immunoglobulins"/>
    <property type="match status" value="1"/>
</dbReference>
<dbReference type="InterPro" id="IPR029016">
    <property type="entry name" value="GAF-like_dom_sf"/>
</dbReference>
<accession>X0VH67</accession>
<sequence length="270" mass="31096">DIQLNSYIPPIVITTFYKFNQPVRQDLLPEERLELSYRENFIAFEFSALDFNAPESNQYSYMLEGLDDDWIEAGTRRYVSYTNLDGGDYIFRVKGSNSDGVWNEEGASVHITMTPPYWETLWFRAIGLIGVFGLGFGVLRLRVRASEARSRELEGIVQERTREIEQRRQELDALYRADEELFRHIEVDQIFQALVDIAVEILHADKGSLFFWDDQTEKLIPRAAKGLKPETLEQMQSSAENGTVGWVLATGLPAIVHNVRDEPNVARWIT</sequence>
<dbReference type="EMBL" id="BARS01023350">
    <property type="protein sequence ID" value="GAG10527.1"/>
    <property type="molecule type" value="Genomic_DNA"/>
</dbReference>
<organism evidence="4">
    <name type="scientific">marine sediment metagenome</name>
    <dbReference type="NCBI Taxonomy" id="412755"/>
    <lineage>
        <taxon>unclassified sequences</taxon>
        <taxon>metagenomes</taxon>
        <taxon>ecological metagenomes</taxon>
    </lineage>
</organism>
<evidence type="ECO:0000259" key="3">
    <source>
        <dbReference type="Pfam" id="PF07495"/>
    </source>
</evidence>
<name>X0VH67_9ZZZZ</name>
<gene>
    <name evidence="4" type="ORF">S01H1_37186</name>
</gene>
<keyword evidence="2" id="KW-0472">Membrane</keyword>
<dbReference type="AlphaFoldDB" id="X0VH67"/>
<feature type="non-terminal residue" evidence="4">
    <location>
        <position position="270"/>
    </location>
</feature>
<keyword evidence="1" id="KW-0597">Phosphoprotein</keyword>
<feature type="non-terminal residue" evidence="4">
    <location>
        <position position="1"/>
    </location>
</feature>
<dbReference type="GO" id="GO:0000155">
    <property type="term" value="F:phosphorelay sensor kinase activity"/>
    <property type="evidence" value="ECO:0007669"/>
    <property type="project" value="TreeGrafter"/>
</dbReference>
<protein>
    <recommendedName>
        <fullName evidence="3">Two component regulator three Y domain-containing protein</fullName>
    </recommendedName>
</protein>
<evidence type="ECO:0000256" key="1">
    <source>
        <dbReference type="ARBA" id="ARBA00022553"/>
    </source>
</evidence>
<reference evidence="4" key="1">
    <citation type="journal article" date="2014" name="Front. Microbiol.">
        <title>High frequency of phylogenetically diverse reductive dehalogenase-homologous genes in deep subseafloor sedimentary metagenomes.</title>
        <authorList>
            <person name="Kawai M."/>
            <person name="Futagami T."/>
            <person name="Toyoda A."/>
            <person name="Takaki Y."/>
            <person name="Nishi S."/>
            <person name="Hori S."/>
            <person name="Arai W."/>
            <person name="Tsubouchi T."/>
            <person name="Morono Y."/>
            <person name="Uchiyama I."/>
            <person name="Ito T."/>
            <person name="Fujiyama A."/>
            <person name="Inagaki F."/>
            <person name="Takami H."/>
        </authorList>
    </citation>
    <scope>NUCLEOTIDE SEQUENCE</scope>
    <source>
        <strain evidence="4">Expedition CK06-06</strain>
    </source>
</reference>
<dbReference type="Gene3D" id="3.30.450.40">
    <property type="match status" value="1"/>
</dbReference>
<dbReference type="InterPro" id="IPR013783">
    <property type="entry name" value="Ig-like_fold"/>
</dbReference>
<comment type="caution">
    <text evidence="4">The sequence shown here is derived from an EMBL/GenBank/DDBJ whole genome shotgun (WGS) entry which is preliminary data.</text>
</comment>
<keyword evidence="2" id="KW-1133">Transmembrane helix</keyword>
<keyword evidence="2" id="KW-0812">Transmembrane</keyword>
<evidence type="ECO:0000256" key="2">
    <source>
        <dbReference type="SAM" id="Phobius"/>
    </source>
</evidence>
<evidence type="ECO:0000313" key="4">
    <source>
        <dbReference type="EMBL" id="GAG10527.1"/>
    </source>
</evidence>